<reference evidence="1" key="1">
    <citation type="submission" date="2024-01" db="EMBL/GenBank/DDBJ databases">
        <title>Bank of Algae and Cyanobacteria of the Azores (BACA) strain genomes.</title>
        <authorList>
            <person name="Luz R."/>
            <person name="Cordeiro R."/>
            <person name="Fonseca A."/>
            <person name="Goncalves V."/>
        </authorList>
    </citation>
    <scope>NUCLEOTIDE SEQUENCE</scope>
    <source>
        <strain evidence="1">BACA0141</strain>
    </source>
</reference>
<keyword evidence="2" id="KW-1185">Reference proteome</keyword>
<dbReference type="AlphaFoldDB" id="A0AAW9PTH2"/>
<dbReference type="EMBL" id="JAZBJZ010000002">
    <property type="protein sequence ID" value="MEE3715248.1"/>
    <property type="molecule type" value="Genomic_DNA"/>
</dbReference>
<comment type="caution">
    <text evidence="1">The sequence shown here is derived from an EMBL/GenBank/DDBJ whole genome shotgun (WGS) entry which is preliminary data.</text>
</comment>
<protein>
    <submittedName>
        <fullName evidence="1">Uncharacterized protein</fullName>
    </submittedName>
</protein>
<organism evidence="1 2">
    <name type="scientific">Tumidithrix elongata BACA0141</name>
    <dbReference type="NCBI Taxonomy" id="2716417"/>
    <lineage>
        <taxon>Bacteria</taxon>
        <taxon>Bacillati</taxon>
        <taxon>Cyanobacteriota</taxon>
        <taxon>Cyanophyceae</taxon>
        <taxon>Pseudanabaenales</taxon>
        <taxon>Pseudanabaenaceae</taxon>
        <taxon>Tumidithrix</taxon>
        <taxon>Tumidithrix elongata</taxon>
    </lineage>
</organism>
<name>A0AAW9PTH2_9CYAN</name>
<accession>A0AAW9PTH2</accession>
<dbReference type="RefSeq" id="WP_330481669.1">
    <property type="nucleotide sequence ID" value="NZ_JAZBJZ010000002.1"/>
</dbReference>
<evidence type="ECO:0000313" key="2">
    <source>
        <dbReference type="Proteomes" id="UP001333818"/>
    </source>
</evidence>
<proteinExistence type="predicted"/>
<dbReference type="Proteomes" id="UP001333818">
    <property type="component" value="Unassembled WGS sequence"/>
</dbReference>
<gene>
    <name evidence="1" type="ORF">V2H45_00655</name>
</gene>
<evidence type="ECO:0000313" key="1">
    <source>
        <dbReference type="EMBL" id="MEE3715248.1"/>
    </source>
</evidence>
<sequence>MSKNERKIEANANHKASIAASLQRRMEVARANNDTQLIGLLEQEMKQVGLN</sequence>